<dbReference type="InterPro" id="IPR037512">
    <property type="entry name" value="PGPase_prok"/>
</dbReference>
<dbReference type="InterPro" id="IPR036412">
    <property type="entry name" value="HAD-like_sf"/>
</dbReference>
<dbReference type="SFLD" id="SFLDG01129">
    <property type="entry name" value="C1.5:_HAD__Beta-PGM__Phosphata"/>
    <property type="match status" value="1"/>
</dbReference>
<comment type="pathway">
    <text evidence="3 10">Organic acid metabolism; glycolate biosynthesis; glycolate from 2-phosphoglycolate: step 1/1.</text>
</comment>
<dbReference type="GO" id="GO:0046295">
    <property type="term" value="P:glycolate biosynthetic process"/>
    <property type="evidence" value="ECO:0007669"/>
    <property type="project" value="UniProtKB-UniRule"/>
</dbReference>
<dbReference type="GO" id="GO:0046872">
    <property type="term" value="F:metal ion binding"/>
    <property type="evidence" value="ECO:0007669"/>
    <property type="project" value="UniProtKB-KW"/>
</dbReference>
<dbReference type="PANTHER" id="PTHR43434:SF1">
    <property type="entry name" value="PHOSPHOGLYCOLATE PHOSPHATASE"/>
    <property type="match status" value="1"/>
</dbReference>
<dbReference type="GO" id="GO:0005829">
    <property type="term" value="C:cytosol"/>
    <property type="evidence" value="ECO:0007669"/>
    <property type="project" value="TreeGrafter"/>
</dbReference>
<dbReference type="GO" id="GO:0005975">
    <property type="term" value="P:carbohydrate metabolic process"/>
    <property type="evidence" value="ECO:0007669"/>
    <property type="project" value="InterPro"/>
</dbReference>
<dbReference type="InterPro" id="IPR050155">
    <property type="entry name" value="HAD-like_hydrolase_sf"/>
</dbReference>
<accession>A0A2W5SIW8</accession>
<feature type="active site" description="Nucleophile" evidence="10">
    <location>
        <position position="7"/>
    </location>
</feature>
<gene>
    <name evidence="11" type="primary">gph</name>
    <name evidence="11" type="ORF">DI533_09615</name>
</gene>
<comment type="function">
    <text evidence="10">Specifically catalyzes the dephosphorylation of 2-phosphoglycolate. Is involved in the dissimilation of the intracellular 2-phosphoglycolate formed during the DNA repair of 3'-phosphoglycolate ends, a major class of DNA lesions induced by oxidative stress.</text>
</comment>
<dbReference type="UniPathway" id="UPA00865">
    <property type="reaction ID" value="UER00834"/>
</dbReference>
<organism evidence="11 12">
    <name type="scientific">Cereibacter sphaeroides</name>
    <name type="common">Rhodobacter sphaeroides</name>
    <dbReference type="NCBI Taxonomy" id="1063"/>
    <lineage>
        <taxon>Bacteria</taxon>
        <taxon>Pseudomonadati</taxon>
        <taxon>Pseudomonadota</taxon>
        <taxon>Alphaproteobacteria</taxon>
        <taxon>Rhodobacterales</taxon>
        <taxon>Paracoccaceae</taxon>
        <taxon>Cereibacter</taxon>
    </lineage>
</organism>
<comment type="similarity">
    <text evidence="4 10">Belongs to the HAD-like hydrolase superfamily. CbbY/CbbZ/Gph/YieH family.</text>
</comment>
<dbReference type="Pfam" id="PF13419">
    <property type="entry name" value="HAD_2"/>
    <property type="match status" value="1"/>
</dbReference>
<comment type="caution">
    <text evidence="11">The sequence shown here is derived from an EMBL/GenBank/DDBJ whole genome shotgun (WGS) entry which is preliminary data.</text>
</comment>
<comment type="catalytic activity">
    <reaction evidence="1 10">
        <text>2-phosphoglycolate + H2O = glycolate + phosphate</text>
        <dbReference type="Rhea" id="RHEA:14369"/>
        <dbReference type="ChEBI" id="CHEBI:15377"/>
        <dbReference type="ChEBI" id="CHEBI:29805"/>
        <dbReference type="ChEBI" id="CHEBI:43474"/>
        <dbReference type="ChEBI" id="CHEBI:58033"/>
        <dbReference type="EC" id="3.1.3.18"/>
    </reaction>
</comment>
<dbReference type="NCBIfam" id="TIGR01549">
    <property type="entry name" value="HAD-SF-IA-v1"/>
    <property type="match status" value="1"/>
</dbReference>
<evidence type="ECO:0000256" key="7">
    <source>
        <dbReference type="ARBA" id="ARBA00022801"/>
    </source>
</evidence>
<sequence>MARVIFDLDGTLVDSAPDIHASVNFLLAELGRPSMPLAMVKSFIGNGAPVLLDRVLDACGFPEDAALRAGTLARFLEIYEANSSVLTRLYPHVVSSLSRLVEDGHSLGLCTNKPEVPARQVLEVYRLADLMGAVIGGDSLPQRKPDPAPLLAVAALLPPGLILYVGDSEVDAETAERASVPFILFTEGYRKAPVEALPAVATFSDFAELPAITAHLARD</sequence>
<evidence type="ECO:0000256" key="2">
    <source>
        <dbReference type="ARBA" id="ARBA00001946"/>
    </source>
</evidence>
<evidence type="ECO:0000256" key="6">
    <source>
        <dbReference type="ARBA" id="ARBA00022723"/>
    </source>
</evidence>
<evidence type="ECO:0000256" key="4">
    <source>
        <dbReference type="ARBA" id="ARBA00006171"/>
    </source>
</evidence>
<reference evidence="11 12" key="1">
    <citation type="submission" date="2017-08" db="EMBL/GenBank/DDBJ databases">
        <title>Infants hospitalized years apart are colonized by the same room-sourced microbial strains.</title>
        <authorList>
            <person name="Brooks B."/>
            <person name="Olm M.R."/>
            <person name="Firek B.A."/>
            <person name="Baker R."/>
            <person name="Thomas B.C."/>
            <person name="Morowitz M.J."/>
            <person name="Banfield J.F."/>
        </authorList>
    </citation>
    <scope>NUCLEOTIDE SEQUENCE [LARGE SCALE GENOMIC DNA]</scope>
    <source>
        <strain evidence="11">S2_003_000_R2_11</strain>
    </source>
</reference>
<evidence type="ECO:0000313" key="11">
    <source>
        <dbReference type="EMBL" id="PZR00763.1"/>
    </source>
</evidence>
<dbReference type="Proteomes" id="UP000248975">
    <property type="component" value="Unassembled WGS sequence"/>
</dbReference>
<comment type="cofactor">
    <cofactor evidence="2 10">
        <name>Mg(2+)</name>
        <dbReference type="ChEBI" id="CHEBI:18420"/>
    </cofactor>
</comment>
<dbReference type="SFLD" id="SFLDS00003">
    <property type="entry name" value="Haloacid_Dehalogenase"/>
    <property type="match status" value="1"/>
</dbReference>
<dbReference type="EMBL" id="QFQS01000001">
    <property type="protein sequence ID" value="PZR00763.1"/>
    <property type="molecule type" value="Genomic_DNA"/>
</dbReference>
<feature type="binding site" evidence="10">
    <location>
        <position position="7"/>
    </location>
    <ligand>
        <name>Mg(2+)</name>
        <dbReference type="ChEBI" id="CHEBI:18420"/>
    </ligand>
</feature>
<keyword evidence="8 10" id="KW-0460">Magnesium</keyword>
<dbReference type="Gene3D" id="3.40.50.1000">
    <property type="entry name" value="HAD superfamily/HAD-like"/>
    <property type="match status" value="1"/>
</dbReference>
<dbReference type="Gene3D" id="1.10.150.240">
    <property type="entry name" value="Putative phosphatase, domain 2"/>
    <property type="match status" value="1"/>
</dbReference>
<evidence type="ECO:0000256" key="3">
    <source>
        <dbReference type="ARBA" id="ARBA00004818"/>
    </source>
</evidence>
<dbReference type="InterPro" id="IPR023214">
    <property type="entry name" value="HAD_sf"/>
</dbReference>
<dbReference type="NCBIfam" id="TIGR01449">
    <property type="entry name" value="PGP_bact"/>
    <property type="match status" value="1"/>
</dbReference>
<dbReference type="InterPro" id="IPR006439">
    <property type="entry name" value="HAD-SF_hydro_IA"/>
</dbReference>
<evidence type="ECO:0000256" key="8">
    <source>
        <dbReference type="ARBA" id="ARBA00022842"/>
    </source>
</evidence>
<dbReference type="AlphaFoldDB" id="A0A2W5SIW8"/>
<keyword evidence="7 10" id="KW-0378">Hydrolase</keyword>
<protein>
    <recommendedName>
        <fullName evidence="5 10">Phosphoglycolate phosphatase</fullName>
        <shortName evidence="10">PGP</shortName>
        <shortName evidence="10">PGPase</shortName>
        <ecNumber evidence="5 10">3.1.3.18</ecNumber>
    </recommendedName>
</protein>
<dbReference type="SUPFAM" id="SSF56784">
    <property type="entry name" value="HAD-like"/>
    <property type="match status" value="1"/>
</dbReference>
<feature type="binding site" evidence="10">
    <location>
        <position position="9"/>
    </location>
    <ligand>
        <name>Mg(2+)</name>
        <dbReference type="ChEBI" id="CHEBI:18420"/>
    </ligand>
</feature>
<evidence type="ECO:0000256" key="5">
    <source>
        <dbReference type="ARBA" id="ARBA00013078"/>
    </source>
</evidence>
<name>A0A2W5SIW8_CERSP</name>
<keyword evidence="6 10" id="KW-0479">Metal-binding</keyword>
<evidence type="ECO:0000256" key="9">
    <source>
        <dbReference type="ARBA" id="ARBA00023277"/>
    </source>
</evidence>
<dbReference type="PANTHER" id="PTHR43434">
    <property type="entry name" value="PHOSPHOGLYCOLATE PHOSPHATASE"/>
    <property type="match status" value="1"/>
</dbReference>
<feature type="binding site" evidence="10">
    <location>
        <position position="167"/>
    </location>
    <ligand>
        <name>Mg(2+)</name>
        <dbReference type="ChEBI" id="CHEBI:18420"/>
    </ligand>
</feature>
<dbReference type="EC" id="3.1.3.18" evidence="5 10"/>
<dbReference type="InterPro" id="IPR041492">
    <property type="entry name" value="HAD_2"/>
</dbReference>
<keyword evidence="9 10" id="KW-0119">Carbohydrate metabolism</keyword>
<evidence type="ECO:0000313" key="12">
    <source>
        <dbReference type="Proteomes" id="UP000248975"/>
    </source>
</evidence>
<dbReference type="GO" id="GO:0006281">
    <property type="term" value="P:DNA repair"/>
    <property type="evidence" value="ECO:0007669"/>
    <property type="project" value="TreeGrafter"/>
</dbReference>
<proteinExistence type="inferred from homology"/>
<dbReference type="GO" id="GO:0008967">
    <property type="term" value="F:phosphoglycolate phosphatase activity"/>
    <property type="evidence" value="ECO:0007669"/>
    <property type="project" value="UniProtKB-UniRule"/>
</dbReference>
<dbReference type="HAMAP" id="MF_00495">
    <property type="entry name" value="GPH_hydrolase_bact"/>
    <property type="match status" value="1"/>
</dbReference>
<dbReference type="InterPro" id="IPR023198">
    <property type="entry name" value="PGP-like_dom2"/>
</dbReference>
<evidence type="ECO:0000256" key="10">
    <source>
        <dbReference type="HAMAP-Rule" id="MF_00495"/>
    </source>
</evidence>
<evidence type="ECO:0000256" key="1">
    <source>
        <dbReference type="ARBA" id="ARBA00000830"/>
    </source>
</evidence>